<feature type="chain" id="PRO_5010821083" evidence="1">
    <location>
        <begin position="26"/>
        <end position="82"/>
    </location>
</feature>
<reference evidence="2" key="1">
    <citation type="journal article" date="2007" name="Proc. Natl. Acad. Sci. U.S.A.">
        <title>Spliced leader RNA trans-splicing in dinoflagellates.</title>
        <authorList>
            <person name="Zhang H."/>
            <person name="Hou Y."/>
            <person name="Miranda L."/>
            <person name="Campbell D.A."/>
            <person name="Sturm N.R."/>
            <person name="Gaasterland T."/>
            <person name="Lin S."/>
        </authorList>
    </citation>
    <scope>NUCLEOTIDE SEQUENCE</scope>
    <source>
        <strain evidence="2">CCMP1975</strain>
    </source>
</reference>
<proteinExistence type="evidence at transcript level"/>
<keyword evidence="1" id="KW-0732">Signal</keyword>
<name>A7WPW6_KARVE</name>
<dbReference type="EMBL" id="EF134169">
    <property type="protein sequence ID" value="ABV22283.1"/>
    <property type="molecule type" value="mRNA"/>
</dbReference>
<protein>
    <submittedName>
        <fullName evidence="2">Uncharacterized protein</fullName>
    </submittedName>
</protein>
<dbReference type="AlphaFoldDB" id="A7WPW6"/>
<dbReference type="EMBL" id="EF134168">
    <property type="protein sequence ID" value="ABV22282.1"/>
    <property type="molecule type" value="mRNA"/>
</dbReference>
<evidence type="ECO:0000313" key="2">
    <source>
        <dbReference type="EMBL" id="ABV22282.1"/>
    </source>
</evidence>
<organism evidence="2">
    <name type="scientific">Karlodinium veneficum</name>
    <name type="common">Dinoflagellate</name>
    <name type="synonym">Karlodinium micrum</name>
    <dbReference type="NCBI Taxonomy" id="407301"/>
    <lineage>
        <taxon>Eukaryota</taxon>
        <taxon>Sar</taxon>
        <taxon>Alveolata</taxon>
        <taxon>Dinophyceae</taxon>
        <taxon>Gymnodiniales</taxon>
        <taxon>Kareniaceae</taxon>
        <taxon>Karlodinium</taxon>
    </lineage>
</organism>
<evidence type="ECO:0000256" key="1">
    <source>
        <dbReference type="SAM" id="SignalP"/>
    </source>
</evidence>
<sequence>MRVISKVVLAIFFACMAFMLHGCGCDTEEYAKCILTMTGNSCTSTSKCANDNSCCDETYGGAKLKDSIATICASTPGTNSCA</sequence>
<accession>A7WPW6</accession>
<feature type="signal peptide" evidence="1">
    <location>
        <begin position="1"/>
        <end position="25"/>
    </location>
</feature>